<comment type="similarity">
    <text evidence="1">Belongs to the short-chain dehydrogenases/reductases (SDR) family.</text>
</comment>
<proteinExistence type="inferred from homology"/>
<dbReference type="Gene3D" id="3.40.50.720">
    <property type="entry name" value="NAD(P)-binding Rossmann-like Domain"/>
    <property type="match status" value="1"/>
</dbReference>
<dbReference type="EMBL" id="VBAP01000095">
    <property type="protein sequence ID" value="TMI71999.1"/>
    <property type="molecule type" value="Genomic_DNA"/>
</dbReference>
<dbReference type="Pfam" id="PF13561">
    <property type="entry name" value="adh_short_C2"/>
    <property type="match status" value="1"/>
</dbReference>
<dbReference type="PANTHER" id="PTHR42879:SF2">
    <property type="entry name" value="3-OXOACYL-[ACYL-CARRIER-PROTEIN] REDUCTASE FABG"/>
    <property type="match status" value="1"/>
</dbReference>
<accession>A0A537IL16</accession>
<sequence length="270" mass="28022">MGRRSSGPRVTGAGMTAVAVVTGAGQGIGRAIARRLPGEGFAVALVDLDAAGLAETAKEIGDDGAQTLPVRSDLTEVRNIERTMSQVVKAWGRIDALVNNAGREVTKPFLETTEADWDAMLTINLRTVFFATQHAARAMIAGGAGGQIVNIASIAGRSGRADQAAYGAAKAGVISVTRSAALALASHGITVNAVCPGVVDTAMTRRIHDIRSRMAGISPQESLRRMVARIPLGRIASPDDVARAVAFFCSPQAQYITGQALNVCGGIEMD</sequence>
<dbReference type="InterPro" id="IPR002347">
    <property type="entry name" value="SDR_fam"/>
</dbReference>
<evidence type="ECO:0000256" key="1">
    <source>
        <dbReference type="ARBA" id="ARBA00006484"/>
    </source>
</evidence>
<dbReference type="InterPro" id="IPR020904">
    <property type="entry name" value="Sc_DH/Rdtase_CS"/>
</dbReference>
<dbReference type="PRINTS" id="PR00081">
    <property type="entry name" value="GDHRDH"/>
</dbReference>
<dbReference type="NCBIfam" id="NF005559">
    <property type="entry name" value="PRK07231.1"/>
    <property type="match status" value="1"/>
</dbReference>
<keyword evidence="2 3" id="KW-0560">Oxidoreductase</keyword>
<evidence type="ECO:0000313" key="4">
    <source>
        <dbReference type="Proteomes" id="UP000318834"/>
    </source>
</evidence>
<dbReference type="EC" id="1.1.1.47" evidence="3"/>
<dbReference type="AlphaFoldDB" id="A0A537IL16"/>
<dbReference type="InterPro" id="IPR050259">
    <property type="entry name" value="SDR"/>
</dbReference>
<protein>
    <submittedName>
        <fullName evidence="3">Glucose 1-dehydrogenase</fullName>
        <ecNumber evidence="3">1.1.1.47</ecNumber>
    </submittedName>
</protein>
<dbReference type="GO" id="GO:0047936">
    <property type="term" value="F:glucose 1-dehydrogenase [NAD(P)+] activity"/>
    <property type="evidence" value="ECO:0007669"/>
    <property type="project" value="UniProtKB-EC"/>
</dbReference>
<evidence type="ECO:0000313" key="3">
    <source>
        <dbReference type="EMBL" id="TMI71999.1"/>
    </source>
</evidence>
<dbReference type="SUPFAM" id="SSF51735">
    <property type="entry name" value="NAD(P)-binding Rossmann-fold domains"/>
    <property type="match status" value="1"/>
</dbReference>
<organism evidence="3 4">
    <name type="scientific">Candidatus Segetimicrobium genomatis</name>
    <dbReference type="NCBI Taxonomy" id="2569760"/>
    <lineage>
        <taxon>Bacteria</taxon>
        <taxon>Bacillati</taxon>
        <taxon>Candidatus Sysuimicrobiota</taxon>
        <taxon>Candidatus Sysuimicrobiia</taxon>
        <taxon>Candidatus Sysuimicrobiales</taxon>
        <taxon>Candidatus Segetimicrobiaceae</taxon>
        <taxon>Candidatus Segetimicrobium</taxon>
    </lineage>
</organism>
<name>A0A537IL16_9BACT</name>
<dbReference type="FunFam" id="3.40.50.720:FF:000084">
    <property type="entry name" value="Short-chain dehydrogenase reductase"/>
    <property type="match status" value="1"/>
</dbReference>
<dbReference type="GO" id="GO:0032787">
    <property type="term" value="P:monocarboxylic acid metabolic process"/>
    <property type="evidence" value="ECO:0007669"/>
    <property type="project" value="UniProtKB-ARBA"/>
</dbReference>
<dbReference type="InterPro" id="IPR036291">
    <property type="entry name" value="NAD(P)-bd_dom_sf"/>
</dbReference>
<comment type="caution">
    <text evidence="3">The sequence shown here is derived from an EMBL/GenBank/DDBJ whole genome shotgun (WGS) entry which is preliminary data.</text>
</comment>
<gene>
    <name evidence="3" type="ORF">E6H05_11620</name>
</gene>
<reference evidence="3 4" key="1">
    <citation type="journal article" date="2019" name="Nat. Microbiol.">
        <title>Mediterranean grassland soil C-N compound turnover is dependent on rainfall and depth, and is mediated by genomically divergent microorganisms.</title>
        <authorList>
            <person name="Diamond S."/>
            <person name="Andeer P.F."/>
            <person name="Li Z."/>
            <person name="Crits-Christoph A."/>
            <person name="Burstein D."/>
            <person name="Anantharaman K."/>
            <person name="Lane K.R."/>
            <person name="Thomas B.C."/>
            <person name="Pan C."/>
            <person name="Northen T.R."/>
            <person name="Banfield J.F."/>
        </authorList>
    </citation>
    <scope>NUCLEOTIDE SEQUENCE [LARGE SCALE GENOMIC DNA]</scope>
    <source>
        <strain evidence="3">NP_8</strain>
    </source>
</reference>
<dbReference type="PANTHER" id="PTHR42879">
    <property type="entry name" value="3-OXOACYL-(ACYL-CARRIER-PROTEIN) REDUCTASE"/>
    <property type="match status" value="1"/>
</dbReference>
<dbReference type="PROSITE" id="PS00061">
    <property type="entry name" value="ADH_SHORT"/>
    <property type="match status" value="1"/>
</dbReference>
<evidence type="ECO:0000256" key="2">
    <source>
        <dbReference type="ARBA" id="ARBA00023002"/>
    </source>
</evidence>
<dbReference type="PRINTS" id="PR00080">
    <property type="entry name" value="SDRFAMILY"/>
</dbReference>
<dbReference type="Proteomes" id="UP000318834">
    <property type="component" value="Unassembled WGS sequence"/>
</dbReference>